<accession>A0A166D4C3</accession>
<dbReference type="InterPro" id="IPR029063">
    <property type="entry name" value="SAM-dependent_MTases_sf"/>
</dbReference>
<dbReference type="STRING" id="47311.MBCUT_16490"/>
<protein>
    <recommendedName>
        <fullName evidence="2">UPF0146 protein MBCUT_16490</fullName>
    </recommendedName>
</protein>
<evidence type="ECO:0000256" key="1">
    <source>
        <dbReference type="ARBA" id="ARBA00006969"/>
    </source>
</evidence>
<sequence>MWADLGEYIIKLLEGKSDTSQKVVEIGVGKLFDVSNYLNEYNNLYNNLNFIMTDIAPANDTVVYDDITNPKLNLYKDAKVIYSIRPPSELQPYLGKIIDKTGSILIIKPLFNEDININKEMSLVNYKKAVFYEYSP</sequence>
<dbReference type="RefSeq" id="WP_067260203.1">
    <property type="nucleotide sequence ID" value="NZ_LWMW01000126.1"/>
</dbReference>
<dbReference type="EMBL" id="LWMW01000126">
    <property type="protein sequence ID" value="KZX15195.1"/>
    <property type="molecule type" value="Genomic_DNA"/>
</dbReference>
<dbReference type="Gene3D" id="3.40.50.150">
    <property type="entry name" value="Vaccinia Virus protein VP39"/>
    <property type="match status" value="1"/>
</dbReference>
<dbReference type="PIRSF" id="PIRSF016725">
    <property type="entry name" value="UCP016725"/>
    <property type="match status" value="1"/>
</dbReference>
<dbReference type="AlphaFoldDB" id="A0A166D4C3"/>
<dbReference type="PATRIC" id="fig|47311.3.peg.1795"/>
<evidence type="ECO:0000256" key="2">
    <source>
        <dbReference type="HAMAP-Rule" id="MF_00341"/>
    </source>
</evidence>
<organism evidence="3 4">
    <name type="scientific">Methanobrevibacter cuticularis</name>
    <dbReference type="NCBI Taxonomy" id="47311"/>
    <lineage>
        <taxon>Archaea</taxon>
        <taxon>Methanobacteriati</taxon>
        <taxon>Methanobacteriota</taxon>
        <taxon>Methanomada group</taxon>
        <taxon>Methanobacteria</taxon>
        <taxon>Methanobacteriales</taxon>
        <taxon>Methanobacteriaceae</taxon>
        <taxon>Methanobrevibacter</taxon>
    </lineage>
</organism>
<name>A0A166D4C3_9EURY</name>
<keyword evidence="4" id="KW-1185">Reference proteome</keyword>
<comment type="similarity">
    <text evidence="1 2">Belongs to the UPF0146 family.</text>
</comment>
<dbReference type="Pfam" id="PF03686">
    <property type="entry name" value="UPF0146"/>
    <property type="match status" value="1"/>
</dbReference>
<comment type="caution">
    <text evidence="3">The sequence shown here is derived from an EMBL/GenBank/DDBJ whole genome shotgun (WGS) entry which is preliminary data.</text>
</comment>
<dbReference type="Proteomes" id="UP000077275">
    <property type="component" value="Unassembled WGS sequence"/>
</dbReference>
<dbReference type="InterPro" id="IPR005353">
    <property type="entry name" value="UPF0146"/>
</dbReference>
<dbReference type="OrthoDB" id="59816at2157"/>
<evidence type="ECO:0000313" key="4">
    <source>
        <dbReference type="Proteomes" id="UP000077275"/>
    </source>
</evidence>
<gene>
    <name evidence="3" type="ORF">MBCUT_16490</name>
</gene>
<dbReference type="HAMAP" id="MF_00341">
    <property type="entry name" value="UPF0146"/>
    <property type="match status" value="1"/>
</dbReference>
<proteinExistence type="inferred from homology"/>
<evidence type="ECO:0000313" key="3">
    <source>
        <dbReference type="EMBL" id="KZX15195.1"/>
    </source>
</evidence>
<reference evidence="3 4" key="1">
    <citation type="submission" date="2016-04" db="EMBL/GenBank/DDBJ databases">
        <title>Genome sequence of Methanobrevibacter cuticularis DSM 11139.</title>
        <authorList>
            <person name="Poehlein A."/>
            <person name="Seedorf H."/>
            <person name="Daniel R."/>
        </authorList>
    </citation>
    <scope>NUCLEOTIDE SEQUENCE [LARGE SCALE GENOMIC DNA]</scope>
    <source>
        <strain evidence="3 4">DSM 11139</strain>
    </source>
</reference>